<gene>
    <name evidence="1" type="ORF">QU481_07695</name>
</gene>
<proteinExistence type="predicted"/>
<dbReference type="RefSeq" id="WP_289829354.1">
    <property type="nucleotide sequence ID" value="NZ_JAUEDK010000010.1"/>
</dbReference>
<dbReference type="SUPFAM" id="SSF54523">
    <property type="entry name" value="Pili subunits"/>
    <property type="match status" value="1"/>
</dbReference>
<dbReference type="InterPro" id="IPR045584">
    <property type="entry name" value="Pilin-like"/>
</dbReference>
<keyword evidence="2" id="KW-1185">Reference proteome</keyword>
<comment type="caution">
    <text evidence="1">The sequence shown here is derived from an EMBL/GenBank/DDBJ whole genome shotgun (WGS) entry which is preliminary data.</text>
</comment>
<accession>A0ABT7XLW8</accession>
<dbReference type="Proteomes" id="UP001168540">
    <property type="component" value="Unassembled WGS sequence"/>
</dbReference>
<evidence type="ECO:0000313" key="1">
    <source>
        <dbReference type="EMBL" id="MDN0074774.1"/>
    </source>
</evidence>
<reference evidence="1" key="1">
    <citation type="submission" date="2023-06" db="EMBL/GenBank/DDBJ databases">
        <authorList>
            <person name="Zhang S."/>
        </authorList>
    </citation>
    <scope>NUCLEOTIDE SEQUENCE</scope>
    <source>
        <strain evidence="1">SG2303</strain>
    </source>
</reference>
<evidence type="ECO:0000313" key="2">
    <source>
        <dbReference type="Proteomes" id="UP001168540"/>
    </source>
</evidence>
<protein>
    <recommendedName>
        <fullName evidence="3">Pilus assembly protein PilW</fullName>
    </recommendedName>
</protein>
<evidence type="ECO:0008006" key="3">
    <source>
        <dbReference type="Google" id="ProtNLM"/>
    </source>
</evidence>
<name>A0ABT7XLW8_9NEIS</name>
<dbReference type="EMBL" id="JAUEDK010000010">
    <property type="protein sequence ID" value="MDN0074774.1"/>
    <property type="molecule type" value="Genomic_DNA"/>
</dbReference>
<sequence length="289" mass="30394">MMCRQHGRTLIELMLTLALAMMLLALMLPVLLGAARLALLQERQQAVQQDARLALTTLVRDLRMAGHFGCASLDPDGALAGSLPWSGTPSFGSGGGAVRLQYGQAGSVLTALERDAGGGRLRGLSARFTGGETRLGDARFLVLASCLRADLVDTAGIGRRVGPDGYRLDLSGASLPLEHGTAVGHPAEQLELLRLVSRVYVVGRHGGRQGLYRFELGDDGRWQGPVELAPGVTALTVEPIREGACPAARLWQVTLEIGSEEAAPAQDGGGVQRRYQTRVAGRGGAACPA</sequence>
<organism evidence="1 2">
    <name type="scientific">Crenobacter oryzisoli</name>
    <dbReference type="NCBI Taxonomy" id="3056844"/>
    <lineage>
        <taxon>Bacteria</taxon>
        <taxon>Pseudomonadati</taxon>
        <taxon>Pseudomonadota</taxon>
        <taxon>Betaproteobacteria</taxon>
        <taxon>Neisseriales</taxon>
        <taxon>Neisseriaceae</taxon>
        <taxon>Crenobacter</taxon>
    </lineage>
</organism>